<dbReference type="EMBL" id="JAPUUL010000088">
    <property type="protein sequence ID" value="KAJ8132756.1"/>
    <property type="molecule type" value="Genomic_DNA"/>
</dbReference>
<sequence>MDYTIAWICLHEDMEVAVMLLDEKHNPPESLPVSDAISCAFGRINSPSGGRDIVIIGTSQDAADSLRIGDYMRNFLEIQVSLFVGTGGSGGDPAKHDIRLGDVVVATPVDRRGTPMLQYQYDKTIQEKTLAPAVLLFPKPPLSYLTLVPILEAEHKFEGHKINETIAAVLSKSPTAQAKYQRPVASTDRLYKPDVVHRDGDNKGCALSCGDDESKLVLRKARPENRPDPKIHHGFIASSDRPVEDALIRDKISEENGILCFDVGAAAMVPAMSAGCLAIRGICDYSDSHRNSVWRGYAAMTAAAYTRELIATLC</sequence>
<evidence type="ECO:0000313" key="1">
    <source>
        <dbReference type="EMBL" id="KAJ8132756.1"/>
    </source>
</evidence>
<evidence type="ECO:0000313" key="2">
    <source>
        <dbReference type="Proteomes" id="UP001153332"/>
    </source>
</evidence>
<protein>
    <submittedName>
        <fullName evidence="1">Uncharacterized protein</fullName>
    </submittedName>
</protein>
<dbReference type="Proteomes" id="UP001153332">
    <property type="component" value="Unassembled WGS sequence"/>
</dbReference>
<organism evidence="1 2">
    <name type="scientific">Lasiodiplodia mahajangana</name>
    <dbReference type="NCBI Taxonomy" id="1108764"/>
    <lineage>
        <taxon>Eukaryota</taxon>
        <taxon>Fungi</taxon>
        <taxon>Dikarya</taxon>
        <taxon>Ascomycota</taxon>
        <taxon>Pezizomycotina</taxon>
        <taxon>Dothideomycetes</taxon>
        <taxon>Dothideomycetes incertae sedis</taxon>
        <taxon>Botryosphaeriales</taxon>
        <taxon>Botryosphaeriaceae</taxon>
        <taxon>Lasiodiplodia</taxon>
    </lineage>
</organism>
<keyword evidence="2" id="KW-1185">Reference proteome</keyword>
<name>A0ACC2JZ02_9PEZI</name>
<gene>
    <name evidence="1" type="ORF">O1611_g872</name>
</gene>
<proteinExistence type="predicted"/>
<reference evidence="1" key="1">
    <citation type="submission" date="2022-12" db="EMBL/GenBank/DDBJ databases">
        <title>Genome Sequence of Lasiodiplodia mahajangana.</title>
        <authorList>
            <person name="Buettner E."/>
        </authorList>
    </citation>
    <scope>NUCLEOTIDE SEQUENCE</scope>
    <source>
        <strain evidence="1">VT137</strain>
    </source>
</reference>
<comment type="caution">
    <text evidence="1">The sequence shown here is derived from an EMBL/GenBank/DDBJ whole genome shotgun (WGS) entry which is preliminary data.</text>
</comment>
<accession>A0ACC2JZ02</accession>